<proteinExistence type="predicted"/>
<accession>A0ABN1PS82</accession>
<name>A0ABN1PS82_9PSEU</name>
<protein>
    <submittedName>
        <fullName evidence="5">AraC family transcriptional regulator</fullName>
    </submittedName>
</protein>
<dbReference type="PROSITE" id="PS01124">
    <property type="entry name" value="HTH_ARAC_FAMILY_2"/>
    <property type="match status" value="1"/>
</dbReference>
<evidence type="ECO:0000259" key="4">
    <source>
        <dbReference type="PROSITE" id="PS01124"/>
    </source>
</evidence>
<organism evidence="5 6">
    <name type="scientific">Pseudonocardia zijingensis</name>
    <dbReference type="NCBI Taxonomy" id="153376"/>
    <lineage>
        <taxon>Bacteria</taxon>
        <taxon>Bacillati</taxon>
        <taxon>Actinomycetota</taxon>
        <taxon>Actinomycetes</taxon>
        <taxon>Pseudonocardiales</taxon>
        <taxon>Pseudonocardiaceae</taxon>
        <taxon>Pseudonocardia</taxon>
    </lineage>
</organism>
<keyword evidence="1" id="KW-0805">Transcription regulation</keyword>
<dbReference type="InterPro" id="IPR050204">
    <property type="entry name" value="AraC_XylS_family_regulators"/>
</dbReference>
<dbReference type="PANTHER" id="PTHR46796:SF13">
    <property type="entry name" value="HTH-TYPE TRANSCRIPTIONAL ACTIVATOR RHAS"/>
    <property type="match status" value="1"/>
</dbReference>
<keyword evidence="6" id="KW-1185">Reference proteome</keyword>
<evidence type="ECO:0000256" key="1">
    <source>
        <dbReference type="ARBA" id="ARBA00023015"/>
    </source>
</evidence>
<dbReference type="Pfam" id="PF12833">
    <property type="entry name" value="HTH_18"/>
    <property type="match status" value="1"/>
</dbReference>
<evidence type="ECO:0000256" key="3">
    <source>
        <dbReference type="ARBA" id="ARBA00023163"/>
    </source>
</evidence>
<evidence type="ECO:0000256" key="2">
    <source>
        <dbReference type="ARBA" id="ARBA00023125"/>
    </source>
</evidence>
<dbReference type="Pfam" id="PF12852">
    <property type="entry name" value="Cupin_6"/>
    <property type="match status" value="1"/>
</dbReference>
<dbReference type="RefSeq" id="WP_343941151.1">
    <property type="nucleotide sequence ID" value="NZ_BAAAHP010000058.1"/>
</dbReference>
<dbReference type="InterPro" id="IPR009057">
    <property type="entry name" value="Homeodomain-like_sf"/>
</dbReference>
<dbReference type="Proteomes" id="UP001499967">
    <property type="component" value="Unassembled WGS sequence"/>
</dbReference>
<gene>
    <name evidence="5" type="ORF">GCM10009559_21400</name>
</gene>
<dbReference type="EMBL" id="BAAAHP010000058">
    <property type="protein sequence ID" value="GAA0932440.1"/>
    <property type="molecule type" value="Genomic_DNA"/>
</dbReference>
<dbReference type="PANTHER" id="PTHR46796">
    <property type="entry name" value="HTH-TYPE TRANSCRIPTIONAL ACTIVATOR RHAS-RELATED"/>
    <property type="match status" value="1"/>
</dbReference>
<evidence type="ECO:0000313" key="5">
    <source>
        <dbReference type="EMBL" id="GAA0932440.1"/>
    </source>
</evidence>
<sequence>MDALTDLLDGVRARGALFGQAVLEPPWALRFATGAPLTLTTMLRGEAWVVAADAAPVRIGAGDLAIVAGAAPHVVADDPATPPGHEVSTPDYCRRADGTEARIALDVRTCGERADGSALLLSAAYDRAGGISERLLRWLPPVLVLRAGECPDPGPALLADQVDRDLPGQQVVLDRVLDLVLVSALRSWFDRAGTRPPWYRGAGDPVVDEALRLLHADPARPWTVAALAGATGVSRAALARRFAERVGTPPMTYLGDWRIALAADLLRESDDTVDAVARKVGYADVFSLSTAFKRRRGTTPTQHRASARDPLVR</sequence>
<keyword evidence="2" id="KW-0238">DNA-binding</keyword>
<dbReference type="PROSITE" id="PS00041">
    <property type="entry name" value="HTH_ARAC_FAMILY_1"/>
    <property type="match status" value="1"/>
</dbReference>
<dbReference type="Gene3D" id="1.10.10.60">
    <property type="entry name" value="Homeodomain-like"/>
    <property type="match status" value="2"/>
</dbReference>
<feature type="domain" description="HTH araC/xylS-type" evidence="4">
    <location>
        <begin position="208"/>
        <end position="306"/>
    </location>
</feature>
<dbReference type="SMART" id="SM00342">
    <property type="entry name" value="HTH_ARAC"/>
    <property type="match status" value="1"/>
</dbReference>
<comment type="caution">
    <text evidence="5">The sequence shown here is derived from an EMBL/GenBank/DDBJ whole genome shotgun (WGS) entry which is preliminary data.</text>
</comment>
<dbReference type="InterPro" id="IPR032783">
    <property type="entry name" value="AraC_lig"/>
</dbReference>
<reference evidence="5 6" key="1">
    <citation type="journal article" date="2019" name="Int. J. Syst. Evol. Microbiol.">
        <title>The Global Catalogue of Microorganisms (GCM) 10K type strain sequencing project: providing services to taxonomists for standard genome sequencing and annotation.</title>
        <authorList>
            <consortium name="The Broad Institute Genomics Platform"/>
            <consortium name="The Broad Institute Genome Sequencing Center for Infectious Disease"/>
            <person name="Wu L."/>
            <person name="Ma J."/>
        </authorList>
    </citation>
    <scope>NUCLEOTIDE SEQUENCE [LARGE SCALE GENOMIC DNA]</scope>
    <source>
        <strain evidence="5 6">JCM 11117</strain>
    </source>
</reference>
<evidence type="ECO:0000313" key="6">
    <source>
        <dbReference type="Proteomes" id="UP001499967"/>
    </source>
</evidence>
<keyword evidence="3" id="KW-0804">Transcription</keyword>
<dbReference type="SUPFAM" id="SSF46689">
    <property type="entry name" value="Homeodomain-like"/>
    <property type="match status" value="2"/>
</dbReference>
<dbReference type="InterPro" id="IPR018062">
    <property type="entry name" value="HTH_AraC-typ_CS"/>
</dbReference>
<dbReference type="InterPro" id="IPR018060">
    <property type="entry name" value="HTH_AraC"/>
</dbReference>